<keyword evidence="3" id="KW-1185">Reference proteome</keyword>
<organism evidence="2 3">
    <name type="scientific">Prescottella agglutinans</name>
    <dbReference type="NCBI Taxonomy" id="1644129"/>
    <lineage>
        <taxon>Bacteria</taxon>
        <taxon>Bacillati</taxon>
        <taxon>Actinomycetota</taxon>
        <taxon>Actinomycetes</taxon>
        <taxon>Mycobacteriales</taxon>
        <taxon>Nocardiaceae</taxon>
        <taxon>Prescottella</taxon>
    </lineage>
</organism>
<dbReference type="EMBL" id="JARXVC010000012">
    <property type="protein sequence ID" value="MDH6282949.1"/>
    <property type="molecule type" value="Genomic_DNA"/>
</dbReference>
<dbReference type="PROSITE" id="PS51819">
    <property type="entry name" value="VOC"/>
    <property type="match status" value="1"/>
</dbReference>
<protein>
    <submittedName>
        <fullName evidence="2">Glyoxalase superfamily protein PhnB</fullName>
    </submittedName>
</protein>
<dbReference type="Pfam" id="PF00903">
    <property type="entry name" value="Glyoxalase"/>
    <property type="match status" value="1"/>
</dbReference>
<dbReference type="Proteomes" id="UP001160334">
    <property type="component" value="Unassembled WGS sequence"/>
</dbReference>
<proteinExistence type="predicted"/>
<accession>A0ABT6MF50</accession>
<name>A0ABT6MF50_9NOCA</name>
<dbReference type="InterPro" id="IPR004360">
    <property type="entry name" value="Glyas_Fos-R_dOase_dom"/>
</dbReference>
<evidence type="ECO:0000259" key="1">
    <source>
        <dbReference type="PROSITE" id="PS51819"/>
    </source>
</evidence>
<evidence type="ECO:0000313" key="2">
    <source>
        <dbReference type="EMBL" id="MDH6282949.1"/>
    </source>
</evidence>
<dbReference type="Gene3D" id="3.30.720.110">
    <property type="match status" value="1"/>
</dbReference>
<sequence length="131" mass="13810">MSDLGGTTTVWPALRYANARAAIVFLVEAFGFEEKAVYGEGDRVDHAELAWPAGGGVMLGSVRPDSVLADLPAGVGAVYLVADDPDALFTRAVDAGAVVVQGLKDEDYGSRGFTCRDPEGVYWSFGTYTGE</sequence>
<dbReference type="Gene3D" id="3.30.720.120">
    <property type="match status" value="1"/>
</dbReference>
<dbReference type="PANTHER" id="PTHR34109">
    <property type="entry name" value="BNAUNNG04460D PROTEIN-RELATED"/>
    <property type="match status" value="1"/>
</dbReference>
<dbReference type="PANTHER" id="PTHR34109:SF1">
    <property type="entry name" value="VOC DOMAIN-CONTAINING PROTEIN"/>
    <property type="match status" value="1"/>
</dbReference>
<evidence type="ECO:0000313" key="3">
    <source>
        <dbReference type="Proteomes" id="UP001160334"/>
    </source>
</evidence>
<dbReference type="InterPro" id="IPR037523">
    <property type="entry name" value="VOC_core"/>
</dbReference>
<dbReference type="SUPFAM" id="SSF54593">
    <property type="entry name" value="Glyoxalase/Bleomycin resistance protein/Dihydroxybiphenyl dioxygenase"/>
    <property type="match status" value="1"/>
</dbReference>
<feature type="domain" description="VOC" evidence="1">
    <location>
        <begin position="8"/>
        <end position="128"/>
    </location>
</feature>
<dbReference type="InterPro" id="IPR029068">
    <property type="entry name" value="Glyas_Bleomycin-R_OHBP_Dase"/>
</dbReference>
<comment type="caution">
    <text evidence="2">The sequence shown here is derived from an EMBL/GenBank/DDBJ whole genome shotgun (WGS) entry which is preliminary data.</text>
</comment>
<reference evidence="2 3" key="1">
    <citation type="submission" date="2023-04" db="EMBL/GenBank/DDBJ databases">
        <title>Forest soil microbial communities from Buena Vista Peninsula, Colon Province, Panama.</title>
        <authorList>
            <person name="Bouskill N."/>
        </authorList>
    </citation>
    <scope>NUCLEOTIDE SEQUENCE [LARGE SCALE GENOMIC DNA]</scope>
    <source>
        <strain evidence="2 3">CFH S0262</strain>
    </source>
</reference>
<gene>
    <name evidence="2" type="ORF">M2280_004192</name>
</gene>